<evidence type="ECO:0000313" key="2">
    <source>
        <dbReference type="Proteomes" id="UP001356427"/>
    </source>
</evidence>
<dbReference type="EMBL" id="JAGTTL010000023">
    <property type="protein sequence ID" value="KAK6304133.1"/>
    <property type="molecule type" value="Genomic_DNA"/>
</dbReference>
<keyword evidence="2" id="KW-1185">Reference proteome</keyword>
<name>A0AAN8L7Q5_9TELE</name>
<organism evidence="1 2">
    <name type="scientific">Coregonus suidteri</name>
    <dbReference type="NCBI Taxonomy" id="861788"/>
    <lineage>
        <taxon>Eukaryota</taxon>
        <taxon>Metazoa</taxon>
        <taxon>Chordata</taxon>
        <taxon>Craniata</taxon>
        <taxon>Vertebrata</taxon>
        <taxon>Euteleostomi</taxon>
        <taxon>Actinopterygii</taxon>
        <taxon>Neopterygii</taxon>
        <taxon>Teleostei</taxon>
        <taxon>Protacanthopterygii</taxon>
        <taxon>Salmoniformes</taxon>
        <taxon>Salmonidae</taxon>
        <taxon>Coregoninae</taxon>
        <taxon>Coregonus</taxon>
    </lineage>
</organism>
<comment type="caution">
    <text evidence="1">The sequence shown here is derived from an EMBL/GenBank/DDBJ whole genome shotgun (WGS) entry which is preliminary data.</text>
</comment>
<dbReference type="Proteomes" id="UP001356427">
    <property type="component" value="Unassembled WGS sequence"/>
</dbReference>
<evidence type="ECO:0000313" key="1">
    <source>
        <dbReference type="EMBL" id="KAK6304133.1"/>
    </source>
</evidence>
<protein>
    <submittedName>
        <fullName evidence="1">Uncharacterized protein</fullName>
    </submittedName>
</protein>
<dbReference type="AlphaFoldDB" id="A0AAN8L7Q5"/>
<reference evidence="1 2" key="1">
    <citation type="submission" date="2021-04" db="EMBL/GenBank/DDBJ databases">
        <authorList>
            <person name="De Guttry C."/>
            <person name="Zahm M."/>
            <person name="Klopp C."/>
            <person name="Cabau C."/>
            <person name="Louis A."/>
            <person name="Berthelot C."/>
            <person name="Parey E."/>
            <person name="Roest Crollius H."/>
            <person name="Montfort J."/>
            <person name="Robinson-Rechavi M."/>
            <person name="Bucao C."/>
            <person name="Bouchez O."/>
            <person name="Gislard M."/>
            <person name="Lluch J."/>
            <person name="Milhes M."/>
            <person name="Lampietro C."/>
            <person name="Lopez Roques C."/>
            <person name="Donnadieu C."/>
            <person name="Braasch I."/>
            <person name="Desvignes T."/>
            <person name="Postlethwait J."/>
            <person name="Bobe J."/>
            <person name="Wedekind C."/>
            <person name="Guiguen Y."/>
        </authorList>
    </citation>
    <scope>NUCLEOTIDE SEQUENCE [LARGE SCALE GENOMIC DNA]</scope>
    <source>
        <strain evidence="1">Cs_M1</strain>
        <tissue evidence="1">Blood</tissue>
    </source>
</reference>
<sequence length="171" mass="18914">MHCDHCKAFGHVSSVCRREKPRCPSCGKDHVMCFKSDENVTCCNCGGNHEATSLECPTRVKENEVAKVRAVQSISYAAAVKRVEGSNGAPEESMVMDRPSLQAAGVAFHQQDPDILKVKKVDIVAFIAMVINCTTKVERRSRKIDRYRDVKEGRSGSVVLLMYNFDFGGLS</sequence>
<accession>A0AAN8L7Q5</accession>
<proteinExistence type="predicted"/>
<gene>
    <name evidence="1" type="ORF">J4Q44_G00247190</name>
</gene>